<protein>
    <submittedName>
        <fullName evidence="2">SPP1 gp7 family putative phage head morphogenesis protein</fullName>
    </submittedName>
</protein>
<sequence>MTARLAPLAPAEAIAAYRARSSQLETFSWQDAWQEEHAAMFTVAKSAGFDILNDIYSALERALNDGQTIEQFSRQLKPALQAKGWWGRQRVTDPLTGEETFSQLGSTRRLQTIFDVNMRVSYAAGHWANFERNRTTRPYLRYVTMRDDHVRPAHARRHNLVLPVDHPYWNEWAPPCGFGCRCTLQSLSERDIRRLQAEGEQLFFDPPPDTYRSFTNRRTGEIVRVPDGIDPGWAYNPGKASIEAKAKQNYTEKIAGAPREFGEAALRDISDPR</sequence>
<dbReference type="Pfam" id="PF04233">
    <property type="entry name" value="Phage_Mu_F"/>
    <property type="match status" value="1"/>
</dbReference>
<dbReference type="EMBL" id="JAGGJU010000012">
    <property type="protein sequence ID" value="MBP1852694.1"/>
    <property type="molecule type" value="Genomic_DNA"/>
</dbReference>
<dbReference type="NCBIfam" id="TIGR01641">
    <property type="entry name" value="phageSPP1_gp7"/>
    <property type="match status" value="1"/>
</dbReference>
<accession>A0ABS4E466</accession>
<reference evidence="2 3" key="1">
    <citation type="submission" date="2021-03" db="EMBL/GenBank/DDBJ databases">
        <title>Genomic Encyclopedia of Type Strains, Phase IV (KMG-IV): sequencing the most valuable type-strain genomes for metagenomic binning, comparative biology and taxonomic classification.</title>
        <authorList>
            <person name="Goeker M."/>
        </authorList>
    </citation>
    <scope>NUCLEOTIDE SEQUENCE [LARGE SCALE GENOMIC DNA]</scope>
    <source>
        <strain evidence="2 3">DSM 21600</strain>
    </source>
</reference>
<organism evidence="2 3">
    <name type="scientific">Rhizobium halophytocola</name>
    <dbReference type="NCBI Taxonomy" id="735519"/>
    <lineage>
        <taxon>Bacteria</taxon>
        <taxon>Pseudomonadati</taxon>
        <taxon>Pseudomonadota</taxon>
        <taxon>Alphaproteobacteria</taxon>
        <taxon>Hyphomicrobiales</taxon>
        <taxon>Rhizobiaceae</taxon>
        <taxon>Rhizobium/Agrobacterium group</taxon>
        <taxon>Rhizobium</taxon>
    </lineage>
</organism>
<proteinExistence type="predicted"/>
<dbReference type="RefSeq" id="WP_209947748.1">
    <property type="nucleotide sequence ID" value="NZ_JAGGJU010000012.1"/>
</dbReference>
<dbReference type="Proteomes" id="UP000759443">
    <property type="component" value="Unassembled WGS sequence"/>
</dbReference>
<feature type="domain" description="Phage head morphogenesis" evidence="1">
    <location>
        <begin position="54"/>
        <end position="184"/>
    </location>
</feature>
<dbReference type="InterPro" id="IPR006528">
    <property type="entry name" value="Phage_head_morphogenesis_dom"/>
</dbReference>
<comment type="caution">
    <text evidence="2">The sequence shown here is derived from an EMBL/GenBank/DDBJ whole genome shotgun (WGS) entry which is preliminary data.</text>
</comment>
<evidence type="ECO:0000313" key="2">
    <source>
        <dbReference type="EMBL" id="MBP1852694.1"/>
    </source>
</evidence>
<evidence type="ECO:0000259" key="1">
    <source>
        <dbReference type="Pfam" id="PF04233"/>
    </source>
</evidence>
<name>A0ABS4E466_9HYPH</name>
<keyword evidence="3" id="KW-1185">Reference proteome</keyword>
<gene>
    <name evidence="2" type="ORF">J2Z17_004152</name>
</gene>
<evidence type="ECO:0000313" key="3">
    <source>
        <dbReference type="Proteomes" id="UP000759443"/>
    </source>
</evidence>